<dbReference type="SUPFAM" id="SSF48576">
    <property type="entry name" value="Terpenoid synthases"/>
    <property type="match status" value="1"/>
</dbReference>
<comment type="caution">
    <text evidence="1">The sequence shown here is derived from an EMBL/GenBank/DDBJ whole genome shotgun (WGS) entry which is preliminary data.</text>
</comment>
<dbReference type="EC" id="2.5.1.21" evidence="1"/>
<dbReference type="InterPro" id="IPR044843">
    <property type="entry name" value="Trans_IPPS_bact-type"/>
</dbReference>
<dbReference type="SFLD" id="SFLDS00005">
    <property type="entry name" value="Isoprenoid_Synthase_Type_I"/>
    <property type="match status" value="1"/>
</dbReference>
<dbReference type="InterPro" id="IPR008949">
    <property type="entry name" value="Isoprenoid_synthase_dom_sf"/>
</dbReference>
<dbReference type="InterPro" id="IPR002060">
    <property type="entry name" value="Squ/phyt_synthse"/>
</dbReference>
<keyword evidence="1" id="KW-0808">Transferase</keyword>
<dbReference type="Gene3D" id="1.10.600.10">
    <property type="entry name" value="Farnesyl Diphosphate Synthase"/>
    <property type="match status" value="1"/>
</dbReference>
<dbReference type="SFLD" id="SFLDG01212">
    <property type="entry name" value="Phytoene_synthase_like"/>
    <property type="match status" value="1"/>
</dbReference>
<dbReference type="NCBIfam" id="TIGR03464">
    <property type="entry name" value="HpnC"/>
    <property type="match status" value="1"/>
</dbReference>
<dbReference type="PANTHER" id="PTHR31480">
    <property type="entry name" value="BIFUNCTIONAL LYCOPENE CYCLASE/PHYTOENE SYNTHASE"/>
    <property type="match status" value="1"/>
</dbReference>
<proteinExistence type="predicted"/>
<accession>A0ABV6IJ01</accession>
<dbReference type="EMBL" id="JBHLXJ010000015">
    <property type="protein sequence ID" value="MFC0350834.1"/>
    <property type="molecule type" value="Genomic_DNA"/>
</dbReference>
<evidence type="ECO:0000313" key="2">
    <source>
        <dbReference type="Proteomes" id="UP001589844"/>
    </source>
</evidence>
<name>A0ABV6IJ01_9BURK</name>
<organism evidence="1 2">
    <name type="scientific">Undibacterium danionis</name>
    <dbReference type="NCBI Taxonomy" id="1812100"/>
    <lineage>
        <taxon>Bacteria</taxon>
        <taxon>Pseudomonadati</taxon>
        <taxon>Pseudomonadota</taxon>
        <taxon>Betaproteobacteria</taxon>
        <taxon>Burkholderiales</taxon>
        <taxon>Oxalobacteraceae</taxon>
        <taxon>Undibacterium</taxon>
    </lineage>
</organism>
<evidence type="ECO:0000313" key="1">
    <source>
        <dbReference type="EMBL" id="MFC0350834.1"/>
    </source>
</evidence>
<dbReference type="Proteomes" id="UP001589844">
    <property type="component" value="Unassembled WGS sequence"/>
</dbReference>
<dbReference type="InterPro" id="IPR017827">
    <property type="entry name" value="HSQ_synthase_HpnC"/>
</dbReference>
<dbReference type="CDD" id="cd00683">
    <property type="entry name" value="Trans_IPPS_HH"/>
    <property type="match status" value="1"/>
</dbReference>
<dbReference type="GO" id="GO:0051996">
    <property type="term" value="F:squalene synthase [NAD(P)H] activity"/>
    <property type="evidence" value="ECO:0007669"/>
    <property type="project" value="UniProtKB-EC"/>
</dbReference>
<dbReference type="Pfam" id="PF00494">
    <property type="entry name" value="SQS_PSY"/>
    <property type="match status" value="1"/>
</dbReference>
<keyword evidence="2" id="KW-1185">Reference proteome</keyword>
<gene>
    <name evidence="1" type="primary">hpnC</name>
    <name evidence="1" type="ORF">ACFFJH_13530</name>
</gene>
<protein>
    <submittedName>
        <fullName evidence="1">Squalene synthase HpnC</fullName>
        <ecNumber evidence="1">2.5.1.21</ecNumber>
    </submittedName>
</protein>
<dbReference type="RefSeq" id="WP_390213374.1">
    <property type="nucleotide sequence ID" value="NZ_JBHLXJ010000015.1"/>
</dbReference>
<sequence>MTINHYENFPVASWLIPAHLRPAIRTIYAFARSADDIADEGDANEEQRLSALQNYEYQLQLIAQGKPTQQALFQDLAEVIHRHQLPIHAFSDLLSAFKQDVNTKRYADFSSLLNYCQRSANPVGRIMLALFDADSAENIHYSDQICSALQLINFWQDVAIDIQKQRIYLPQEDLFRFGLSSDDITNNDQLHNSLAWRNLMQFQVERARQMMVDGSPLCRRIPGRFGYELRMVVQGGLRILEKIEQVNANVFYQRPKISKWDAPIMIWRALKM</sequence>
<dbReference type="InterPro" id="IPR033904">
    <property type="entry name" value="Trans_IPPS_HH"/>
</dbReference>
<dbReference type="SFLD" id="SFLDG01018">
    <property type="entry name" value="Squalene/Phytoene_Synthase_Lik"/>
    <property type="match status" value="1"/>
</dbReference>
<reference evidence="1 2" key="1">
    <citation type="submission" date="2024-09" db="EMBL/GenBank/DDBJ databases">
        <authorList>
            <person name="Sun Q."/>
            <person name="Mori K."/>
        </authorList>
    </citation>
    <scope>NUCLEOTIDE SEQUENCE [LARGE SCALE GENOMIC DNA]</scope>
    <source>
        <strain evidence="1 2">CCM 8677</strain>
    </source>
</reference>